<evidence type="ECO:0000313" key="1">
    <source>
        <dbReference type="EMBL" id="BBK23876.1"/>
    </source>
</evidence>
<accession>A0A6N4TKV7</accession>
<protein>
    <submittedName>
        <fullName evidence="1">Uncharacterized protein</fullName>
    </submittedName>
</protein>
<gene>
    <name evidence="1" type="ORF">Aargi30884_27790</name>
</gene>
<reference evidence="2" key="1">
    <citation type="submission" date="2019-05" db="EMBL/GenBank/DDBJ databases">
        <title>Complete genome sequencing of Absiella argi strain JCM 30884.</title>
        <authorList>
            <person name="Sakamoto M."/>
            <person name="Murakami T."/>
            <person name="Mori H."/>
        </authorList>
    </citation>
    <scope>NUCLEOTIDE SEQUENCE [LARGE SCALE GENOMIC DNA]</scope>
    <source>
        <strain evidence="2">JCM 30884</strain>
    </source>
</reference>
<name>A0A6N4TKV7_9FIRM</name>
<dbReference type="AlphaFoldDB" id="A0A6N4TKV7"/>
<keyword evidence="2" id="KW-1185">Reference proteome</keyword>
<dbReference type="EMBL" id="AP019695">
    <property type="protein sequence ID" value="BBK23876.1"/>
    <property type="molecule type" value="Genomic_DNA"/>
</dbReference>
<organism evidence="1 2">
    <name type="scientific">Amedibacterium intestinale</name>
    <dbReference type="NCBI Taxonomy" id="2583452"/>
    <lineage>
        <taxon>Bacteria</taxon>
        <taxon>Bacillati</taxon>
        <taxon>Bacillota</taxon>
        <taxon>Erysipelotrichia</taxon>
        <taxon>Erysipelotrichales</taxon>
        <taxon>Erysipelotrichaceae</taxon>
        <taxon>Amedibacterium</taxon>
    </lineage>
</organism>
<proteinExistence type="predicted"/>
<sequence>MSKKAGRKSAYEQKIKPRLSEIKKWLEKGATEKSIAKKLGISYSTFNKYKVEKTEFAELCKNRGKCVDDIENSMFEAAIGGKQTLKKVMKVKHVEYENGKRLKEYETLEPYEEEVYFPPNTTAGIYLLKHWGKDKGYTNDPATLRLKREEFEHKKEIDEMNNW</sequence>
<dbReference type="Gene3D" id="1.10.10.60">
    <property type="entry name" value="Homeodomain-like"/>
    <property type="match status" value="1"/>
</dbReference>
<dbReference type="RefSeq" id="WP_163052545.1">
    <property type="nucleotide sequence ID" value="NZ_AP019695.1"/>
</dbReference>
<dbReference type="Proteomes" id="UP000464754">
    <property type="component" value="Chromosome"/>
</dbReference>
<dbReference type="KEGG" id="aarg:Aargi30884_27790"/>
<evidence type="ECO:0000313" key="2">
    <source>
        <dbReference type="Proteomes" id="UP000464754"/>
    </source>
</evidence>